<evidence type="ECO:0000313" key="2">
    <source>
        <dbReference type="EMBL" id="KAA9001924.1"/>
    </source>
</evidence>
<evidence type="ECO:0000313" key="3">
    <source>
        <dbReference type="Proteomes" id="UP000335415"/>
    </source>
</evidence>
<name>A0A5J5G4Y3_9GAMM</name>
<dbReference type="InterPro" id="IPR011990">
    <property type="entry name" value="TPR-like_helical_dom_sf"/>
</dbReference>
<reference evidence="2 3" key="1">
    <citation type="submission" date="2019-09" db="EMBL/GenBank/DDBJ databases">
        <authorList>
            <person name="Li Y."/>
        </authorList>
    </citation>
    <scope>NUCLEOTIDE SEQUENCE [LARGE SCALE GENOMIC DNA]</scope>
    <source>
        <strain evidence="2 3">L3-3HA</strain>
    </source>
</reference>
<dbReference type="Gene3D" id="1.25.40.10">
    <property type="entry name" value="Tetratricopeptide repeat domain"/>
    <property type="match status" value="1"/>
</dbReference>
<gene>
    <name evidence="2" type="ORF">FJU30_06495</name>
</gene>
<comment type="caution">
    <text evidence="2">The sequence shown here is derived from an EMBL/GenBank/DDBJ whole genome shotgun (WGS) entry which is preliminary data.</text>
</comment>
<dbReference type="Proteomes" id="UP000335415">
    <property type="component" value="Unassembled WGS sequence"/>
</dbReference>
<dbReference type="InterPro" id="IPR000488">
    <property type="entry name" value="Death_dom"/>
</dbReference>
<proteinExistence type="predicted"/>
<dbReference type="OrthoDB" id="8764346at2"/>
<dbReference type="SUPFAM" id="SSF48452">
    <property type="entry name" value="TPR-like"/>
    <property type="match status" value="1"/>
</dbReference>
<dbReference type="AlphaFoldDB" id="A0A5J5G4Y3"/>
<dbReference type="GO" id="GO:0007165">
    <property type="term" value="P:signal transduction"/>
    <property type="evidence" value="ECO:0007669"/>
    <property type="project" value="InterPro"/>
</dbReference>
<dbReference type="PROSITE" id="PS50017">
    <property type="entry name" value="DEATH_DOMAIN"/>
    <property type="match status" value="1"/>
</dbReference>
<dbReference type="RefSeq" id="WP_150434161.1">
    <property type="nucleotide sequence ID" value="NZ_VYKJ01000002.1"/>
</dbReference>
<sequence length="769" mass="87302">MDIWQWYRQYQQDMWESGQNYPVRLVDDFIDSVVDIQYGKTEALLPELRALKKTANNPWLEVLIGHWEMRHRLNNAREGQTALSDVVALYERAHRSDAAECPQSICVTQDLSHCYANLDAPGWADERIAVCQETMDKIDPLWSCYQCLSEEQFLAMIDKGDYAQALDFVRRQIANIQAAGEDDVDGLREDEAIGLMMLQQYDEALAVINAVIDNSDPNDSAQTRETQAMIKLLILATMGQDEEAWRLLPPPAAVTPHISMRWTAVVGLLLARAPEKNSWQIGRVLQQVLEQRERVGAHRDVITVAKVHIRLALGRQAIWVARRALAIAQTHLAELRSPLGDDRALAALADEISVHALQTSLPVPADQLMSWLEQRADEERDPEQEVEWLTLAVSERPDDQPLQLLAASALQACAAERQAAELLEAWVQRHPEEESEIVYQLLQLLLRAGNFSRIEQLAEHYQAGMPHVALWYRIQAAQAQEDWEKTERLCMQMTQLAGMENKISPWMIAGVAAMKLKGFDRALACYQQALIRIDAQEMSPVNALWDAMTAASALQDWPTVRALSARLEMTFSSDEGPIEENWGWVRLRFWEDHEYRYYLALRTGPVTAIVRQPGYNNAVQHFNDLVVFDAALLNEQPETEEEKEHFIGLYDVVHVVKSGQYAPAWFIDGVAPGQEAFQQLADQLEAERCYVWVTSDDDYQVVDSQAGDTPLPGLHFVLSAPLDMPEQNIDSLLSRLTAGWQHQPHWLALARKAGLDESRHLATIERYQL</sequence>
<dbReference type="EMBL" id="VYKJ01000002">
    <property type="protein sequence ID" value="KAA9001924.1"/>
    <property type="molecule type" value="Genomic_DNA"/>
</dbReference>
<evidence type="ECO:0000259" key="1">
    <source>
        <dbReference type="PROSITE" id="PS50017"/>
    </source>
</evidence>
<accession>A0A5J5G4Y3</accession>
<feature type="domain" description="Death" evidence="1">
    <location>
        <begin position="387"/>
        <end position="461"/>
    </location>
</feature>
<keyword evidence="3" id="KW-1185">Reference proteome</keyword>
<organism evidence="2 3">
    <name type="scientific">Affinibrenneria salicis</name>
    <dbReference type="NCBI Taxonomy" id="2590031"/>
    <lineage>
        <taxon>Bacteria</taxon>
        <taxon>Pseudomonadati</taxon>
        <taxon>Pseudomonadota</taxon>
        <taxon>Gammaproteobacteria</taxon>
        <taxon>Enterobacterales</taxon>
        <taxon>Pectobacteriaceae</taxon>
        <taxon>Affinibrenneria</taxon>
    </lineage>
</organism>
<protein>
    <recommendedName>
        <fullName evidence="1">Death domain-containing protein</fullName>
    </recommendedName>
</protein>